<evidence type="ECO:0000259" key="7">
    <source>
        <dbReference type="Pfam" id="PF24671"/>
    </source>
</evidence>
<comment type="subcellular location">
    <subcellularLocation>
        <location evidence="1">Cytoplasm</location>
        <location evidence="1">Cytoskeleton</location>
    </subcellularLocation>
</comment>
<reference evidence="8 9" key="1">
    <citation type="submission" date="2019-07" db="EMBL/GenBank/DDBJ databases">
        <title>Draft genome assembly of a fouling barnacle, Amphibalanus amphitrite (Darwin, 1854): The first reference genome for Thecostraca.</title>
        <authorList>
            <person name="Kim W."/>
        </authorList>
    </citation>
    <scope>NUCLEOTIDE SEQUENCE [LARGE SCALE GENOMIC DNA]</scope>
    <source>
        <strain evidence="8">SNU_AA5</strain>
        <tissue evidence="8">Soma without cirri and trophi</tissue>
    </source>
</reference>
<dbReference type="GO" id="GO:0030317">
    <property type="term" value="P:flagellated sperm motility"/>
    <property type="evidence" value="ECO:0007669"/>
    <property type="project" value="TreeGrafter"/>
</dbReference>
<dbReference type="InterPro" id="IPR056291">
    <property type="entry name" value="MORN_DRC7"/>
</dbReference>
<feature type="region of interest" description="Disordered" evidence="5">
    <location>
        <begin position="573"/>
        <end position="595"/>
    </location>
</feature>
<feature type="domain" description="Dynein regulatory complex subunit 7 C-terminal" evidence="7">
    <location>
        <begin position="486"/>
        <end position="588"/>
    </location>
</feature>
<feature type="compositionally biased region" description="Basic and acidic residues" evidence="5">
    <location>
        <begin position="1"/>
        <end position="21"/>
    </location>
</feature>
<sequence length="595" mass="69688">MEREKLQRELEETNEREKEPPDPLFGMRVHAWVLVLPGERDVTEPFFIESTTGMGKGIRCGDYLGIESLWNQTNYWINLQYCINGVRDLEYDLFNPAHWEFLLLRDALRTPHPDELETDLEEAVLDADRLMEMPLSWVERLQVSKERYDERFPCGRKVMRFYRSKLEQFSPYTMKDGLVRRLTVYSDFSCDTVETITESYLHRADRLISRKITPATGWIEDKFQRGRDDALQEHQYAVLGHNPEDRRVMRYFPKTRTDCLIARTVGEGGFIEEDFQDRDDKLYRRVTEVGAIQKKFGPAGTTRKPLVSITERMHRNPRGDGDDGVSERTFDLADAKISVVFHARRGRVTAERREFAKPHPDDKARLVPILEEAAASGYSADVDELPPRMLDLYYMMKAQMDDEERAVAAVREAEDEIVELLNARTQEEAALDLEKALFDSDLVPQIRSDRKDLEAFIAAQSTRLVEKDKDPLGPFLARLNIPESEMSTPVRFKLRDECMQAFRQRLVDKANRLQKQFEEETEALQDRQHWYQQNYVGLTEEEEQEYLRFCHDTMFRLHVLELLLERHKQMAPAKHQTLERRLRSDPRITGQNADG</sequence>
<evidence type="ECO:0000313" key="8">
    <source>
        <dbReference type="EMBL" id="KAF0301747.1"/>
    </source>
</evidence>
<keyword evidence="3" id="KW-0206">Cytoskeleton</keyword>
<feature type="compositionally biased region" description="Basic and acidic residues" evidence="5">
    <location>
        <begin position="576"/>
        <end position="586"/>
    </location>
</feature>
<evidence type="ECO:0000313" key="9">
    <source>
        <dbReference type="Proteomes" id="UP000440578"/>
    </source>
</evidence>
<evidence type="ECO:0000259" key="6">
    <source>
        <dbReference type="Pfam" id="PF24667"/>
    </source>
</evidence>
<comment type="caution">
    <text evidence="8">The sequence shown here is derived from an EMBL/GenBank/DDBJ whole genome shotgun (WGS) entry which is preliminary data.</text>
</comment>
<evidence type="ECO:0000256" key="2">
    <source>
        <dbReference type="ARBA" id="ARBA00022490"/>
    </source>
</evidence>
<gene>
    <name evidence="8" type="primary">DRC7_0</name>
    <name evidence="8" type="ORF">FJT64_026008</name>
</gene>
<name>A0A6A4W180_AMPAM</name>
<evidence type="ECO:0000256" key="4">
    <source>
        <dbReference type="SAM" id="Coils"/>
    </source>
</evidence>
<dbReference type="AlphaFoldDB" id="A0A6A4W180"/>
<dbReference type="InterPro" id="IPR033551">
    <property type="entry name" value="DRC7/lobo"/>
</dbReference>
<keyword evidence="2" id="KW-0963">Cytoplasm</keyword>
<dbReference type="GO" id="GO:0005856">
    <property type="term" value="C:cytoskeleton"/>
    <property type="evidence" value="ECO:0007669"/>
    <property type="project" value="UniProtKB-SubCell"/>
</dbReference>
<feature type="domain" description="Dynein regulatory complex subunit 7 MORN" evidence="6">
    <location>
        <begin position="153"/>
        <end position="434"/>
    </location>
</feature>
<dbReference type="EMBL" id="VIIS01001127">
    <property type="protein sequence ID" value="KAF0301747.1"/>
    <property type="molecule type" value="Genomic_DNA"/>
</dbReference>
<dbReference type="Proteomes" id="UP000440578">
    <property type="component" value="Unassembled WGS sequence"/>
</dbReference>
<evidence type="ECO:0000256" key="1">
    <source>
        <dbReference type="ARBA" id="ARBA00004245"/>
    </source>
</evidence>
<evidence type="ECO:0000256" key="5">
    <source>
        <dbReference type="SAM" id="MobiDB-lite"/>
    </source>
</evidence>
<dbReference type="Pfam" id="PF24671">
    <property type="entry name" value="DRC7_C"/>
    <property type="match status" value="1"/>
</dbReference>
<keyword evidence="9" id="KW-1185">Reference proteome</keyword>
<keyword evidence="4" id="KW-0175">Coiled coil</keyword>
<dbReference type="PANTHER" id="PTHR35249">
    <property type="entry name" value="DYNEIN REGULATORY COMPLEX SUBUNIT 7"/>
    <property type="match status" value="1"/>
</dbReference>
<dbReference type="OrthoDB" id="6369964at2759"/>
<feature type="region of interest" description="Disordered" evidence="5">
    <location>
        <begin position="1"/>
        <end position="22"/>
    </location>
</feature>
<organism evidence="8 9">
    <name type="scientific">Amphibalanus amphitrite</name>
    <name type="common">Striped barnacle</name>
    <name type="synonym">Balanus amphitrite</name>
    <dbReference type="NCBI Taxonomy" id="1232801"/>
    <lineage>
        <taxon>Eukaryota</taxon>
        <taxon>Metazoa</taxon>
        <taxon>Ecdysozoa</taxon>
        <taxon>Arthropoda</taxon>
        <taxon>Crustacea</taxon>
        <taxon>Multicrustacea</taxon>
        <taxon>Cirripedia</taxon>
        <taxon>Thoracica</taxon>
        <taxon>Thoracicalcarea</taxon>
        <taxon>Balanomorpha</taxon>
        <taxon>Balanoidea</taxon>
        <taxon>Balanidae</taxon>
        <taxon>Amphibalaninae</taxon>
        <taxon>Amphibalanus</taxon>
    </lineage>
</organism>
<dbReference type="PANTHER" id="PTHR35249:SF2">
    <property type="entry name" value="DYNEIN REGULATORY COMPLEX SUBUNIT 7"/>
    <property type="match status" value="1"/>
</dbReference>
<proteinExistence type="predicted"/>
<dbReference type="Pfam" id="PF24667">
    <property type="entry name" value="MORN_DRC7"/>
    <property type="match status" value="1"/>
</dbReference>
<accession>A0A6A4W180</accession>
<evidence type="ECO:0000256" key="3">
    <source>
        <dbReference type="ARBA" id="ARBA00023212"/>
    </source>
</evidence>
<dbReference type="InterPro" id="IPR056292">
    <property type="entry name" value="DRC7_C"/>
</dbReference>
<protein>
    <submittedName>
        <fullName evidence="8">Dynein regulatory complex subunit 7</fullName>
    </submittedName>
</protein>
<feature type="coiled-coil region" evidence="4">
    <location>
        <begin position="396"/>
        <end position="430"/>
    </location>
</feature>
<dbReference type="GO" id="GO:0031514">
    <property type="term" value="C:motile cilium"/>
    <property type="evidence" value="ECO:0007669"/>
    <property type="project" value="TreeGrafter"/>
</dbReference>